<evidence type="ECO:0000256" key="4">
    <source>
        <dbReference type="ARBA" id="ARBA00022840"/>
    </source>
</evidence>
<dbReference type="GO" id="GO:0046872">
    <property type="term" value="F:metal ion binding"/>
    <property type="evidence" value="ECO:0007669"/>
    <property type="project" value="UniProtKB-UniRule"/>
</dbReference>
<dbReference type="AlphaFoldDB" id="A0A1L6TEY0"/>
<dbReference type="EMBL" id="CP012508">
    <property type="protein sequence ID" value="ALB24047.1"/>
    <property type="molecule type" value="Genomic_DNA"/>
</dbReference>
<dbReference type="GO" id="GO:0005524">
    <property type="term" value="F:ATP binding"/>
    <property type="evidence" value="ECO:0007669"/>
    <property type="project" value="UniProtKB-KW"/>
</dbReference>
<dbReference type="GO" id="GO:0005737">
    <property type="term" value="C:cytoplasm"/>
    <property type="evidence" value="ECO:0007669"/>
    <property type="project" value="UniProtKB-SubCell"/>
</dbReference>
<dbReference type="NCBIfam" id="NF002306">
    <property type="entry name" value="PRK01231.1"/>
    <property type="match status" value="1"/>
</dbReference>
<comment type="function">
    <text evidence="8">Involved in the regulation of the intracellular balance of NAD and NADP, and is a key enzyme in the biosynthesis of NADP. Catalyzes specifically the phosphorylation on 2'-hydroxyl of the adenosine moiety of NAD to yield NADP.</text>
</comment>
<evidence type="ECO:0000256" key="7">
    <source>
        <dbReference type="ARBA" id="ARBA00047925"/>
    </source>
</evidence>
<dbReference type="Pfam" id="PF20143">
    <property type="entry name" value="NAD_kinase_C"/>
    <property type="match status" value="1"/>
</dbReference>
<dbReference type="PANTHER" id="PTHR20275:SF0">
    <property type="entry name" value="NAD KINASE"/>
    <property type="match status" value="1"/>
</dbReference>
<dbReference type="InterPro" id="IPR002504">
    <property type="entry name" value="NADK"/>
</dbReference>
<evidence type="ECO:0000256" key="8">
    <source>
        <dbReference type="HAMAP-Rule" id="MF_00361"/>
    </source>
</evidence>
<keyword evidence="1 8" id="KW-0808">Transferase</keyword>
<evidence type="ECO:0000313" key="9">
    <source>
        <dbReference type="EMBL" id="ALB24047.1"/>
    </source>
</evidence>
<name>A0A1L6TEY0_PISSA</name>
<dbReference type="Gene3D" id="3.40.50.10330">
    <property type="entry name" value="Probable inorganic polyphosphate/atp-NAD kinase, domain 1"/>
    <property type="match status" value="1"/>
</dbReference>
<comment type="caution">
    <text evidence="8">Lacks conserved residue(s) required for the propagation of feature annotation.</text>
</comment>
<dbReference type="RefSeq" id="WP_027242672.1">
    <property type="nucleotide sequence ID" value="NZ_CP012508.1"/>
</dbReference>
<reference evidence="9 10" key="1">
    <citation type="journal article" date="2014" name="Genome Announc.">
        <title>Comparative Genome Analysis of Two Isolates of the Fish Pathogen Piscirickettsia salmonis from Different Hosts Reveals Major Differences in Virulence-Associated Secretion Systems.</title>
        <authorList>
            <person name="Bohle H."/>
            <person name="Henriquez P."/>
            <person name="Grothusen H."/>
            <person name="Navas E."/>
            <person name="Sandoval A."/>
            <person name="Bustamante F."/>
            <person name="Bustos P."/>
            <person name="Mancilla M."/>
        </authorList>
    </citation>
    <scope>NUCLEOTIDE SEQUENCE [LARGE SCALE GENOMIC DNA]</scope>
    <source>
        <strain evidence="10">B1-32597</strain>
    </source>
</reference>
<dbReference type="InterPro" id="IPR017437">
    <property type="entry name" value="ATP-NAD_kinase_PpnK-typ_C"/>
</dbReference>
<dbReference type="OrthoDB" id="9774737at2"/>
<proteinExistence type="inferred from homology"/>
<feature type="binding site" evidence="8">
    <location>
        <position position="156"/>
    </location>
    <ligand>
        <name>NAD(+)</name>
        <dbReference type="ChEBI" id="CHEBI:57540"/>
    </ligand>
</feature>
<dbReference type="InterPro" id="IPR017438">
    <property type="entry name" value="ATP-NAD_kinase_N"/>
</dbReference>
<evidence type="ECO:0000256" key="1">
    <source>
        <dbReference type="ARBA" id="ARBA00022679"/>
    </source>
</evidence>
<protein>
    <recommendedName>
        <fullName evidence="8">NAD kinase</fullName>
        <ecNumber evidence="8">2.7.1.23</ecNumber>
    </recommendedName>
    <alternativeName>
        <fullName evidence="8">ATP-dependent NAD kinase</fullName>
    </alternativeName>
</protein>
<evidence type="ECO:0000256" key="5">
    <source>
        <dbReference type="ARBA" id="ARBA00022857"/>
    </source>
</evidence>
<dbReference type="GO" id="GO:0051287">
    <property type="term" value="F:NAD binding"/>
    <property type="evidence" value="ECO:0007669"/>
    <property type="project" value="UniProtKB-ARBA"/>
</dbReference>
<comment type="similarity">
    <text evidence="8">Belongs to the NAD kinase family.</text>
</comment>
<dbReference type="GO" id="GO:0003951">
    <property type="term" value="F:NAD+ kinase activity"/>
    <property type="evidence" value="ECO:0007669"/>
    <property type="project" value="UniProtKB-UniRule"/>
</dbReference>
<comment type="subcellular location">
    <subcellularLocation>
        <location evidence="8">Cytoplasm</location>
    </subcellularLocation>
</comment>
<feature type="binding site" evidence="8">
    <location>
        <begin position="71"/>
        <end position="72"/>
    </location>
    <ligand>
        <name>NAD(+)</name>
        <dbReference type="ChEBI" id="CHEBI:57540"/>
    </ligand>
</feature>
<dbReference type="Proteomes" id="UP000029558">
    <property type="component" value="Chromosome"/>
</dbReference>
<dbReference type="PANTHER" id="PTHR20275">
    <property type="entry name" value="NAD KINASE"/>
    <property type="match status" value="1"/>
</dbReference>
<evidence type="ECO:0000313" key="10">
    <source>
        <dbReference type="Proteomes" id="UP000029558"/>
    </source>
</evidence>
<keyword evidence="3 8" id="KW-0418">Kinase</keyword>
<feature type="binding site" evidence="8">
    <location>
        <position position="173"/>
    </location>
    <ligand>
        <name>NAD(+)</name>
        <dbReference type="ChEBI" id="CHEBI:57540"/>
    </ligand>
</feature>
<keyword evidence="5 8" id="KW-0521">NADP</keyword>
<evidence type="ECO:0000256" key="6">
    <source>
        <dbReference type="ARBA" id="ARBA00023027"/>
    </source>
</evidence>
<keyword evidence="2 8" id="KW-0547">Nucleotide-binding</keyword>
<keyword evidence="6 8" id="KW-0520">NAD</keyword>
<organism evidence="9 10">
    <name type="scientific">Piscirickettsia salmonis</name>
    <dbReference type="NCBI Taxonomy" id="1238"/>
    <lineage>
        <taxon>Bacteria</taxon>
        <taxon>Pseudomonadati</taxon>
        <taxon>Pseudomonadota</taxon>
        <taxon>Gammaproteobacteria</taxon>
        <taxon>Thiotrichales</taxon>
        <taxon>Piscirickettsiaceae</taxon>
        <taxon>Piscirickettsia</taxon>
    </lineage>
</organism>
<dbReference type="SUPFAM" id="SSF111331">
    <property type="entry name" value="NAD kinase/diacylglycerol kinase-like"/>
    <property type="match status" value="1"/>
</dbReference>
<comment type="catalytic activity">
    <reaction evidence="7 8">
        <text>NAD(+) + ATP = ADP + NADP(+) + H(+)</text>
        <dbReference type="Rhea" id="RHEA:18629"/>
        <dbReference type="ChEBI" id="CHEBI:15378"/>
        <dbReference type="ChEBI" id="CHEBI:30616"/>
        <dbReference type="ChEBI" id="CHEBI:57540"/>
        <dbReference type="ChEBI" id="CHEBI:58349"/>
        <dbReference type="ChEBI" id="CHEBI:456216"/>
        <dbReference type="EC" id="2.7.1.23"/>
    </reaction>
</comment>
<gene>
    <name evidence="8" type="primary">nadK</name>
    <name evidence="9" type="ORF">KU39_2872</name>
</gene>
<evidence type="ECO:0000256" key="3">
    <source>
        <dbReference type="ARBA" id="ARBA00022777"/>
    </source>
</evidence>
<dbReference type="Gene3D" id="2.60.200.30">
    <property type="entry name" value="Probable inorganic polyphosphate/atp-NAD kinase, domain 2"/>
    <property type="match status" value="1"/>
</dbReference>
<dbReference type="GO" id="GO:0019674">
    <property type="term" value="P:NAD+ metabolic process"/>
    <property type="evidence" value="ECO:0007669"/>
    <property type="project" value="InterPro"/>
</dbReference>
<evidence type="ECO:0000256" key="2">
    <source>
        <dbReference type="ARBA" id="ARBA00022741"/>
    </source>
</evidence>
<keyword evidence="4 8" id="KW-0067">ATP-binding</keyword>
<feature type="binding site" evidence="8">
    <location>
        <begin position="186"/>
        <end position="191"/>
    </location>
    <ligand>
        <name>NAD(+)</name>
        <dbReference type="ChEBI" id="CHEBI:57540"/>
    </ligand>
</feature>
<keyword evidence="8" id="KW-0963">Cytoplasm</keyword>
<feature type="binding site" evidence="8">
    <location>
        <begin position="145"/>
        <end position="146"/>
    </location>
    <ligand>
        <name>NAD(+)</name>
        <dbReference type="ChEBI" id="CHEBI:57540"/>
    </ligand>
</feature>
<dbReference type="FunFam" id="2.60.200.30:FF:000009">
    <property type="entry name" value="Poly(P)/ATP NAD kinase"/>
    <property type="match status" value="1"/>
</dbReference>
<feature type="active site" description="Proton acceptor" evidence="8">
    <location>
        <position position="71"/>
    </location>
</feature>
<feature type="binding site" evidence="8">
    <location>
        <position position="175"/>
    </location>
    <ligand>
        <name>NAD(+)</name>
        <dbReference type="ChEBI" id="CHEBI:57540"/>
    </ligand>
</feature>
<dbReference type="EC" id="2.7.1.23" evidence="8"/>
<dbReference type="InterPro" id="IPR016064">
    <property type="entry name" value="NAD/diacylglycerol_kinase_sf"/>
</dbReference>
<dbReference type="Pfam" id="PF01513">
    <property type="entry name" value="NAD_kinase"/>
    <property type="match status" value="1"/>
</dbReference>
<dbReference type="GO" id="GO:0006741">
    <property type="term" value="P:NADP+ biosynthetic process"/>
    <property type="evidence" value="ECO:0007669"/>
    <property type="project" value="UniProtKB-UniRule"/>
</dbReference>
<dbReference type="HAMAP" id="MF_00361">
    <property type="entry name" value="NAD_kinase"/>
    <property type="match status" value="1"/>
</dbReference>
<feature type="binding site" evidence="8">
    <location>
        <position position="246"/>
    </location>
    <ligand>
        <name>NAD(+)</name>
        <dbReference type="ChEBI" id="CHEBI:57540"/>
    </ligand>
</feature>
<accession>A0A1L6TEY0</accession>
<sequence>MFFKRIALLGTHTNPQVSDTLNQLITWLNQHQRELILEQQTATFIKNTTIQNSQLETLHKHCEVAIVVGGDGNLLAAARHFSMHNIPLIGINRGSLGFLTDITPQYLTEELLPVLEKKYIEEKRFLLTGSLRHQVGESRGSNALNDIVLSPGDLARMIEFEVFIDGHFVCNQRADGLIISTPTGSTAYALSGGGPIIHPSMQSITLVPMFPHNLTSRPLVVPDSSHIVIKLAPHLKTYPTVSFDSQLHFEIQPGDEIHIQQQTGRLRLLHPKHYDYYAVLRSKLNWGQQLY</sequence>
<comment type="cofactor">
    <cofactor evidence="8">
        <name>a divalent metal cation</name>
        <dbReference type="ChEBI" id="CHEBI:60240"/>
    </cofactor>
</comment>